<evidence type="ECO:0000313" key="3">
    <source>
        <dbReference type="Proteomes" id="UP000095517"/>
    </source>
</evidence>
<dbReference type="EMBL" id="CYZH01000002">
    <property type="protein sequence ID" value="CUN51410.1"/>
    <property type="molecule type" value="Genomic_DNA"/>
</dbReference>
<reference evidence="2 3" key="1">
    <citation type="submission" date="2015-09" db="EMBL/GenBank/DDBJ databases">
        <authorList>
            <consortium name="Pathogen Informatics"/>
        </authorList>
    </citation>
    <scope>NUCLEOTIDE SEQUENCE [LARGE SCALE GENOMIC DNA]</scope>
    <source>
        <strain evidence="2 3">2789STDY5608840</strain>
    </source>
</reference>
<evidence type="ECO:0008006" key="4">
    <source>
        <dbReference type="Google" id="ProtNLM"/>
    </source>
</evidence>
<accession>A0A173XJI6</accession>
<gene>
    <name evidence="2" type="ORF">ERS852397_00344</name>
</gene>
<dbReference type="STRING" id="338188.ERS852397_00344"/>
<feature type="signal peptide" evidence="1">
    <location>
        <begin position="1"/>
        <end position="23"/>
    </location>
</feature>
<dbReference type="Pfam" id="PF16394">
    <property type="entry name" value="DUF5003"/>
    <property type="match status" value="1"/>
</dbReference>
<dbReference type="RefSeq" id="WP_082436427.1">
    <property type="nucleotide sequence ID" value="NZ_JAKNGP010000069.1"/>
</dbReference>
<keyword evidence="1" id="KW-0732">Signal</keyword>
<dbReference type="Proteomes" id="UP000095517">
    <property type="component" value="Unassembled WGS sequence"/>
</dbReference>
<dbReference type="InterPro" id="IPR032167">
    <property type="entry name" value="DUF5003"/>
</dbReference>
<dbReference type="AlphaFoldDB" id="A0A173XJI6"/>
<evidence type="ECO:0000313" key="2">
    <source>
        <dbReference type="EMBL" id="CUN51410.1"/>
    </source>
</evidence>
<feature type="chain" id="PRO_5008015465" description="DUF5003 domain-containing protein" evidence="1">
    <location>
        <begin position="24"/>
        <end position="523"/>
    </location>
</feature>
<evidence type="ECO:0000256" key="1">
    <source>
        <dbReference type="SAM" id="SignalP"/>
    </source>
</evidence>
<name>A0A173XJI6_9BACE</name>
<dbReference type="PROSITE" id="PS51257">
    <property type="entry name" value="PROKAR_LIPOPROTEIN"/>
    <property type="match status" value="1"/>
</dbReference>
<protein>
    <recommendedName>
        <fullName evidence="4">DUF5003 domain-containing protein</fullName>
    </recommendedName>
</protein>
<sequence>MSMKNIKWLLGAFSMLLAMTTFTACSDDDDKLEVPVFPESVVLNCQPGENESAELVFTANQPWTLASSKLWCKFSVDGELQNSLAGKAGEQKVQIIATDDVWDFENSLAEITLSMGGQTQAIAVVNRSANTRDLKMYQDIEHPFGEENPATLKYSVVGISLENISVVANFDWEIQRYPEWISIDGKYRVGKAGKTSVIALDFAENADVRYPLEAGDINNKIVFVNKDGQEYSIEIPVAYEGMPEDAVQFPMNTYGWTFSQDGSQYWTASLSGEEVEKKEAPMKLQVITRDDEYKTVCLSFDEKWGYTPLDEWSTWIYPEKDEQDVRNISISVRSNEEDMMTGNSGDPRKGMVLVLPSKKYEELGGDMNNLFDDLDGFFELKEQYAQYILADFTQEGKAAIEKGGFTIEGLPEGEGPVKLDEADPDKYGTSNVWVVALNHTQAYESLQVTVVGYSYSDIIIPECTNLWTGARVESWGGNMWGLTVPAYPEAQTPPMVVTIKEYAQDDMNMEHGEIVSVLLIEQY</sequence>
<organism evidence="2 3">
    <name type="scientific">Bacteroides finegoldii</name>
    <dbReference type="NCBI Taxonomy" id="338188"/>
    <lineage>
        <taxon>Bacteria</taxon>
        <taxon>Pseudomonadati</taxon>
        <taxon>Bacteroidota</taxon>
        <taxon>Bacteroidia</taxon>
        <taxon>Bacteroidales</taxon>
        <taxon>Bacteroidaceae</taxon>
        <taxon>Bacteroides</taxon>
    </lineage>
</organism>
<proteinExistence type="predicted"/>